<keyword evidence="1" id="KW-0812">Transmembrane</keyword>
<feature type="transmembrane region" description="Helical" evidence="1">
    <location>
        <begin position="90"/>
        <end position="114"/>
    </location>
</feature>
<sequence>MVKDKTFKFFQYVGDISLFFVLGFYIVPFCLIFHLGWAVNIIAVDGSYEEHVTMPFQDYIFYFLLGSIVLYLYIRYLFGNPIYKMVKIVILMFLLGFSFLSGAVELIIMILFFKNIPAELYISQLTMFTFSLLLFAVITKRHRGIFLSINE</sequence>
<accession>A0A428N043</accession>
<feature type="transmembrane region" description="Helical" evidence="1">
    <location>
        <begin position="59"/>
        <end position="78"/>
    </location>
</feature>
<comment type="caution">
    <text evidence="2">The sequence shown here is derived from an EMBL/GenBank/DDBJ whole genome shotgun (WGS) entry which is preliminary data.</text>
</comment>
<feature type="transmembrane region" description="Helical" evidence="1">
    <location>
        <begin position="12"/>
        <end position="39"/>
    </location>
</feature>
<keyword evidence="1" id="KW-0472">Membrane</keyword>
<protein>
    <submittedName>
        <fullName evidence="2">Uncharacterized protein</fullName>
    </submittedName>
</protein>
<evidence type="ECO:0000256" key="1">
    <source>
        <dbReference type="SAM" id="Phobius"/>
    </source>
</evidence>
<dbReference type="EMBL" id="RBVX01000021">
    <property type="protein sequence ID" value="RSL31770.1"/>
    <property type="molecule type" value="Genomic_DNA"/>
</dbReference>
<evidence type="ECO:0000313" key="2">
    <source>
        <dbReference type="EMBL" id="RSL31770.1"/>
    </source>
</evidence>
<evidence type="ECO:0000313" key="3">
    <source>
        <dbReference type="Proteomes" id="UP000275076"/>
    </source>
</evidence>
<dbReference type="AlphaFoldDB" id="A0A428N043"/>
<gene>
    <name evidence="2" type="ORF">D7Z54_19280</name>
</gene>
<dbReference type="RefSeq" id="WP_125558048.1">
    <property type="nucleotide sequence ID" value="NZ_RBVX01000021.1"/>
</dbReference>
<proteinExistence type="predicted"/>
<reference evidence="2 3" key="1">
    <citation type="submission" date="2018-10" db="EMBL/GenBank/DDBJ databases">
        <title>Draft genome sequence of Bacillus salarius IM0101, isolated from a hypersaline soil in Inner Mongolia, China.</title>
        <authorList>
            <person name="Yamprayoonswat W."/>
            <person name="Boonvisut S."/>
            <person name="Jumpathong W."/>
            <person name="Sittihan S."/>
            <person name="Ruangsuj P."/>
            <person name="Wanthongcharoen S."/>
            <person name="Thongpramul N."/>
            <person name="Pimmason S."/>
            <person name="Yu B."/>
            <person name="Yasawong M."/>
        </authorList>
    </citation>
    <scope>NUCLEOTIDE SEQUENCE [LARGE SCALE GENOMIC DNA]</scope>
    <source>
        <strain evidence="2 3">IM0101</strain>
    </source>
</reference>
<feature type="transmembrane region" description="Helical" evidence="1">
    <location>
        <begin position="120"/>
        <end position="138"/>
    </location>
</feature>
<organism evidence="2 3">
    <name type="scientific">Salibacterium salarium</name>
    <dbReference type="NCBI Taxonomy" id="284579"/>
    <lineage>
        <taxon>Bacteria</taxon>
        <taxon>Bacillati</taxon>
        <taxon>Bacillota</taxon>
        <taxon>Bacilli</taxon>
        <taxon>Bacillales</taxon>
        <taxon>Bacillaceae</taxon>
    </lineage>
</organism>
<keyword evidence="1" id="KW-1133">Transmembrane helix</keyword>
<name>A0A428N043_9BACI</name>
<dbReference type="Proteomes" id="UP000275076">
    <property type="component" value="Unassembled WGS sequence"/>
</dbReference>
<keyword evidence="3" id="KW-1185">Reference proteome</keyword>